<dbReference type="AlphaFoldDB" id="A0AAD5ECC2"/>
<evidence type="ECO:0000256" key="11">
    <source>
        <dbReference type="SAM" id="MobiDB-lite"/>
    </source>
</evidence>
<dbReference type="GeneID" id="75913356"/>
<dbReference type="RefSeq" id="XP_051445873.1">
    <property type="nucleotide sequence ID" value="XM_051588011.1"/>
</dbReference>
<keyword evidence="3 10" id="KW-0812">Transmembrane</keyword>
<accession>A0AAD5ECC2</accession>
<evidence type="ECO:0000256" key="12">
    <source>
        <dbReference type="SAM" id="SignalP"/>
    </source>
</evidence>
<feature type="compositionally biased region" description="Basic and acidic residues" evidence="11">
    <location>
        <begin position="436"/>
        <end position="447"/>
    </location>
</feature>
<evidence type="ECO:0000256" key="10">
    <source>
        <dbReference type="RuleBase" id="RU079119"/>
    </source>
</evidence>
<reference evidence="14" key="2">
    <citation type="journal article" date="2022" name="Proc. Natl. Acad. Sci. U.S.A.">
        <title>Diploid-dominant life cycles characterize the early evolution of Fungi.</title>
        <authorList>
            <person name="Amses K.R."/>
            <person name="Simmons D.R."/>
            <person name="Longcore J.E."/>
            <person name="Mondo S.J."/>
            <person name="Seto K."/>
            <person name="Jeronimo G.H."/>
            <person name="Bonds A.E."/>
            <person name="Quandt C.A."/>
            <person name="Davis W.J."/>
            <person name="Chang Y."/>
            <person name="Federici B.A."/>
            <person name="Kuo A."/>
            <person name="LaButti K."/>
            <person name="Pangilinan J."/>
            <person name="Andreopoulos W."/>
            <person name="Tritt A."/>
            <person name="Riley R."/>
            <person name="Hundley H."/>
            <person name="Johnson J."/>
            <person name="Lipzen A."/>
            <person name="Barry K."/>
            <person name="Lang B.F."/>
            <person name="Cuomo C.A."/>
            <person name="Buchler N.E."/>
            <person name="Grigoriev I.V."/>
            <person name="Spatafora J.W."/>
            <person name="Stajich J.E."/>
            <person name="James T.Y."/>
        </authorList>
    </citation>
    <scope>NUCLEOTIDE SEQUENCE</scope>
    <source>
        <strain evidence="14">AG</strain>
    </source>
</reference>
<dbReference type="PANTHER" id="PTHR22883:SF203">
    <property type="entry name" value="PALMITOYLTRANSFERASE"/>
    <property type="match status" value="1"/>
</dbReference>
<protein>
    <recommendedName>
        <fullName evidence="10">Palmitoyltransferase</fullName>
        <ecNumber evidence="10">2.3.1.225</ecNumber>
    </recommendedName>
</protein>
<keyword evidence="6" id="KW-0564">Palmitate</keyword>
<evidence type="ECO:0000256" key="8">
    <source>
        <dbReference type="ARBA" id="ARBA00023315"/>
    </source>
</evidence>
<keyword evidence="12" id="KW-0732">Signal</keyword>
<evidence type="ECO:0000313" key="14">
    <source>
        <dbReference type="EMBL" id="KAI8580869.1"/>
    </source>
</evidence>
<dbReference type="InterPro" id="IPR001594">
    <property type="entry name" value="Palmitoyltrfase_DHHC"/>
</dbReference>
<gene>
    <name evidence="14" type="ORF">K450DRAFT_234957</name>
</gene>
<evidence type="ECO:0000256" key="2">
    <source>
        <dbReference type="ARBA" id="ARBA00022679"/>
    </source>
</evidence>
<evidence type="ECO:0000256" key="7">
    <source>
        <dbReference type="ARBA" id="ARBA00023288"/>
    </source>
</evidence>
<keyword evidence="4 10" id="KW-1133">Transmembrane helix</keyword>
<feature type="transmembrane region" description="Helical" evidence="10">
    <location>
        <begin position="284"/>
        <end position="307"/>
    </location>
</feature>
<comment type="subcellular location">
    <subcellularLocation>
        <location evidence="1">Membrane</location>
        <topology evidence="1">Multi-pass membrane protein</topology>
    </subcellularLocation>
</comment>
<dbReference type="PANTHER" id="PTHR22883">
    <property type="entry name" value="ZINC FINGER DHHC DOMAIN CONTAINING PROTEIN"/>
    <property type="match status" value="1"/>
</dbReference>
<feature type="chain" id="PRO_5042158218" description="Palmitoyltransferase" evidence="12">
    <location>
        <begin position="29"/>
        <end position="512"/>
    </location>
</feature>
<keyword evidence="2 10" id="KW-0808">Transferase</keyword>
<organism evidence="14 15">
    <name type="scientific">Umbelopsis ramanniana AG</name>
    <dbReference type="NCBI Taxonomy" id="1314678"/>
    <lineage>
        <taxon>Eukaryota</taxon>
        <taxon>Fungi</taxon>
        <taxon>Fungi incertae sedis</taxon>
        <taxon>Mucoromycota</taxon>
        <taxon>Mucoromycotina</taxon>
        <taxon>Umbelopsidomycetes</taxon>
        <taxon>Umbelopsidales</taxon>
        <taxon>Umbelopsidaceae</taxon>
        <taxon>Umbelopsis</taxon>
    </lineage>
</organism>
<dbReference type="GO" id="GO:0005783">
    <property type="term" value="C:endoplasmic reticulum"/>
    <property type="evidence" value="ECO:0007669"/>
    <property type="project" value="TreeGrafter"/>
</dbReference>
<feature type="signal peptide" evidence="12">
    <location>
        <begin position="1"/>
        <end position="28"/>
    </location>
</feature>
<dbReference type="Pfam" id="PF01529">
    <property type="entry name" value="DHHC"/>
    <property type="match status" value="1"/>
</dbReference>
<comment type="catalytic activity">
    <reaction evidence="9 10">
        <text>L-cysteinyl-[protein] + hexadecanoyl-CoA = S-hexadecanoyl-L-cysteinyl-[protein] + CoA</text>
        <dbReference type="Rhea" id="RHEA:36683"/>
        <dbReference type="Rhea" id="RHEA-COMP:10131"/>
        <dbReference type="Rhea" id="RHEA-COMP:11032"/>
        <dbReference type="ChEBI" id="CHEBI:29950"/>
        <dbReference type="ChEBI" id="CHEBI:57287"/>
        <dbReference type="ChEBI" id="CHEBI:57379"/>
        <dbReference type="ChEBI" id="CHEBI:74151"/>
        <dbReference type="EC" id="2.3.1.225"/>
    </reaction>
</comment>
<feature type="region of interest" description="Disordered" evidence="11">
    <location>
        <begin position="434"/>
        <end position="464"/>
    </location>
</feature>
<keyword evidence="7" id="KW-0449">Lipoprotein</keyword>
<feature type="transmembrane region" description="Helical" evidence="10">
    <location>
        <begin position="73"/>
        <end position="94"/>
    </location>
</feature>
<feature type="region of interest" description="Disordered" evidence="11">
    <location>
        <begin position="490"/>
        <end position="512"/>
    </location>
</feature>
<keyword evidence="15" id="KW-1185">Reference proteome</keyword>
<feature type="compositionally biased region" description="Basic and acidic residues" evidence="11">
    <location>
        <begin position="490"/>
        <end position="502"/>
    </location>
</feature>
<dbReference type="InterPro" id="IPR039859">
    <property type="entry name" value="PFA4/ZDH16/20/ERF2-like"/>
</dbReference>
<sequence length="512" mass="58440">MRCEVRSARNADFSFCSLLGCPLLGFLACSCCSLESLMSTYICTHRNNDLAIWSTNNWFRPHGFVRPYDNLFLIKWSLLLIFDLCFFYFLNHFLDAITLNRKDAGEELDTIFDGRLLLDTAWTYPIMAFLSVLTKLLSLTTSLIDTEDGSVAKKRIDTPRSQSYVRRVGVSVVNARTGLCGICRVKVPEATRHCKSCNKCVSGMDHHCRWLNCCVGDKNYKYFATLITVATLSLIWYLWQCIHVLYLSFTKSDLYSTAVRQYLGQSGSETLQADTTTYVNEQHILLASALLTLATIIALFSMLRLAFFHIHLAFLGLTTAEYLTRTALKINRNSNSEYCRFDDTTPDSVEKSGEYLSGDENDDNIWRRPWTPSPEAVSSKKSYPGFIMRRLRKTWNAFARPLVQPWFSSNRGAYRLVDLPQPMLNNVEPYITHTTRRGDEGTNRSSEDNDFEFGTKTIRPPMPLYDGSEAPDYSDDMGLNFHILNDLDTPEYHTSKPANSKDKARRLLGLDD</sequence>
<dbReference type="PROSITE" id="PS50216">
    <property type="entry name" value="DHHC"/>
    <property type="match status" value="1"/>
</dbReference>
<evidence type="ECO:0000256" key="3">
    <source>
        <dbReference type="ARBA" id="ARBA00022692"/>
    </source>
</evidence>
<dbReference type="PROSITE" id="PS51257">
    <property type="entry name" value="PROKAR_LIPOPROTEIN"/>
    <property type="match status" value="1"/>
</dbReference>
<evidence type="ECO:0000256" key="1">
    <source>
        <dbReference type="ARBA" id="ARBA00004141"/>
    </source>
</evidence>
<dbReference type="GO" id="GO:0005794">
    <property type="term" value="C:Golgi apparatus"/>
    <property type="evidence" value="ECO:0007669"/>
    <property type="project" value="TreeGrafter"/>
</dbReference>
<reference evidence="14" key="1">
    <citation type="submission" date="2021-06" db="EMBL/GenBank/DDBJ databases">
        <authorList>
            <consortium name="DOE Joint Genome Institute"/>
            <person name="Mondo S.J."/>
            <person name="Amses K.R."/>
            <person name="Simmons D.R."/>
            <person name="Longcore J.E."/>
            <person name="Seto K."/>
            <person name="Alves G.H."/>
            <person name="Bonds A.E."/>
            <person name="Quandt C.A."/>
            <person name="Davis W.J."/>
            <person name="Chang Y."/>
            <person name="Letcher P.M."/>
            <person name="Powell M.J."/>
            <person name="Kuo A."/>
            <person name="Labutti K."/>
            <person name="Pangilinan J."/>
            <person name="Andreopoulos W."/>
            <person name="Tritt A."/>
            <person name="Riley R."/>
            <person name="Hundley H."/>
            <person name="Johnson J."/>
            <person name="Lipzen A."/>
            <person name="Barry K."/>
            <person name="Berbee M.L."/>
            <person name="Buchler N.E."/>
            <person name="Grigoriev I.V."/>
            <person name="Spatafora J.W."/>
            <person name="Stajich J.E."/>
            <person name="James T.Y."/>
        </authorList>
    </citation>
    <scope>NUCLEOTIDE SEQUENCE</scope>
    <source>
        <strain evidence="14">AG</strain>
    </source>
</reference>
<keyword evidence="8 10" id="KW-0012">Acyltransferase</keyword>
<dbReference type="GO" id="GO:0006612">
    <property type="term" value="P:protein targeting to membrane"/>
    <property type="evidence" value="ECO:0007669"/>
    <property type="project" value="TreeGrafter"/>
</dbReference>
<evidence type="ECO:0000256" key="4">
    <source>
        <dbReference type="ARBA" id="ARBA00022989"/>
    </source>
</evidence>
<proteinExistence type="inferred from homology"/>
<evidence type="ECO:0000256" key="5">
    <source>
        <dbReference type="ARBA" id="ARBA00023136"/>
    </source>
</evidence>
<dbReference type="Proteomes" id="UP001206595">
    <property type="component" value="Unassembled WGS sequence"/>
</dbReference>
<name>A0AAD5ECC2_UMBRA</name>
<evidence type="ECO:0000256" key="6">
    <source>
        <dbReference type="ARBA" id="ARBA00023139"/>
    </source>
</evidence>
<feature type="region of interest" description="Disordered" evidence="11">
    <location>
        <begin position="350"/>
        <end position="377"/>
    </location>
</feature>
<evidence type="ECO:0000313" key="15">
    <source>
        <dbReference type="Proteomes" id="UP001206595"/>
    </source>
</evidence>
<comment type="similarity">
    <text evidence="10">Belongs to the DHHC palmitoyltransferase family.</text>
</comment>
<feature type="transmembrane region" description="Helical" evidence="10">
    <location>
        <begin position="219"/>
        <end position="239"/>
    </location>
</feature>
<dbReference type="GO" id="GO:0016020">
    <property type="term" value="C:membrane"/>
    <property type="evidence" value="ECO:0007669"/>
    <property type="project" value="UniProtKB-SubCell"/>
</dbReference>
<evidence type="ECO:0000259" key="13">
    <source>
        <dbReference type="Pfam" id="PF01529"/>
    </source>
</evidence>
<comment type="domain">
    <text evidence="10">The DHHC domain is required for palmitoyltransferase activity.</text>
</comment>
<comment type="caution">
    <text evidence="14">The sequence shown here is derived from an EMBL/GenBank/DDBJ whole genome shotgun (WGS) entry which is preliminary data.</text>
</comment>
<keyword evidence="5 10" id="KW-0472">Membrane</keyword>
<dbReference type="EMBL" id="MU620909">
    <property type="protein sequence ID" value="KAI8580869.1"/>
    <property type="molecule type" value="Genomic_DNA"/>
</dbReference>
<evidence type="ECO:0000256" key="9">
    <source>
        <dbReference type="ARBA" id="ARBA00048048"/>
    </source>
</evidence>
<feature type="domain" description="Palmitoyltransferase DHHC" evidence="13">
    <location>
        <begin position="178"/>
        <end position="324"/>
    </location>
</feature>
<dbReference type="EC" id="2.3.1.225" evidence="10"/>
<dbReference type="GO" id="GO:0019706">
    <property type="term" value="F:protein-cysteine S-palmitoyltransferase activity"/>
    <property type="evidence" value="ECO:0007669"/>
    <property type="project" value="UniProtKB-EC"/>
</dbReference>